<dbReference type="InParanoid" id="A0A7R8UST7"/>
<feature type="compositionally biased region" description="Low complexity" evidence="1">
    <location>
        <begin position="101"/>
        <end position="121"/>
    </location>
</feature>
<keyword evidence="3" id="KW-1185">Reference proteome</keyword>
<evidence type="ECO:0000313" key="2">
    <source>
        <dbReference type="EMBL" id="CAD7086075.1"/>
    </source>
</evidence>
<gene>
    <name evidence="2" type="ORF">HERILL_LOCUS8874</name>
</gene>
<proteinExistence type="predicted"/>
<dbReference type="EMBL" id="LR899011">
    <property type="protein sequence ID" value="CAD7086075.1"/>
    <property type="molecule type" value="Genomic_DNA"/>
</dbReference>
<evidence type="ECO:0000256" key="1">
    <source>
        <dbReference type="SAM" id="MobiDB-lite"/>
    </source>
</evidence>
<dbReference type="AlphaFoldDB" id="A0A7R8UST7"/>
<protein>
    <submittedName>
        <fullName evidence="2">Uncharacterized protein</fullName>
    </submittedName>
</protein>
<reference evidence="2 3" key="1">
    <citation type="submission" date="2020-11" db="EMBL/GenBank/DDBJ databases">
        <authorList>
            <person name="Wallbank WR R."/>
            <person name="Pardo Diaz C."/>
            <person name="Kozak K."/>
            <person name="Martin S."/>
            <person name="Jiggins C."/>
            <person name="Moest M."/>
            <person name="Warren A I."/>
            <person name="Generalovic N T."/>
            <person name="Byers J.R.P. K."/>
            <person name="Montejo-Kovacevich G."/>
            <person name="Yen C E."/>
        </authorList>
    </citation>
    <scope>NUCLEOTIDE SEQUENCE [LARGE SCALE GENOMIC DNA]</scope>
</reference>
<feature type="region of interest" description="Disordered" evidence="1">
    <location>
        <begin position="51"/>
        <end position="150"/>
    </location>
</feature>
<name>A0A7R8UST7_HERIL</name>
<organism evidence="2 3">
    <name type="scientific">Hermetia illucens</name>
    <name type="common">Black soldier fly</name>
    <dbReference type="NCBI Taxonomy" id="343691"/>
    <lineage>
        <taxon>Eukaryota</taxon>
        <taxon>Metazoa</taxon>
        <taxon>Ecdysozoa</taxon>
        <taxon>Arthropoda</taxon>
        <taxon>Hexapoda</taxon>
        <taxon>Insecta</taxon>
        <taxon>Pterygota</taxon>
        <taxon>Neoptera</taxon>
        <taxon>Endopterygota</taxon>
        <taxon>Diptera</taxon>
        <taxon>Brachycera</taxon>
        <taxon>Stratiomyomorpha</taxon>
        <taxon>Stratiomyidae</taxon>
        <taxon>Hermetiinae</taxon>
        <taxon>Hermetia</taxon>
    </lineage>
</organism>
<dbReference type="Proteomes" id="UP000594454">
    <property type="component" value="Chromosome 3"/>
</dbReference>
<evidence type="ECO:0000313" key="3">
    <source>
        <dbReference type="Proteomes" id="UP000594454"/>
    </source>
</evidence>
<sequence length="150" mass="14886">MAHQDSNSSDFSAKFSTLNVNAMEFVPSFAYSGATAAAVAAVNTVPVNDTPAAAATADGDTAGGGDGVAPASSTPQSSLPSSQQTTPTAAVAPAVPPPPAAAADPPVQPAAPVTAPATVTASITPEDRSPQNNGNFLLNRAWTDRRLSRS</sequence>
<dbReference type="Pfam" id="PF07145">
    <property type="entry name" value="PAM2"/>
    <property type="match status" value="1"/>
</dbReference>
<dbReference type="InterPro" id="IPR009818">
    <property type="entry name" value="PAM2_motif"/>
</dbReference>
<feature type="compositionally biased region" description="Low complexity" evidence="1">
    <location>
        <begin position="51"/>
        <end position="60"/>
    </location>
</feature>
<feature type="compositionally biased region" description="Low complexity" evidence="1">
    <location>
        <begin position="68"/>
        <end position="93"/>
    </location>
</feature>
<accession>A0A7R8UST7</accession>